<keyword evidence="2" id="KW-1185">Reference proteome</keyword>
<dbReference type="AlphaFoldDB" id="A0A1H6F8P5"/>
<evidence type="ECO:0000313" key="1">
    <source>
        <dbReference type="EMBL" id="SEH06498.1"/>
    </source>
</evidence>
<accession>A0A1H6F8P5</accession>
<protein>
    <submittedName>
        <fullName evidence="1">Uncharacterized protein</fullName>
    </submittedName>
</protein>
<organism evidence="1 2">
    <name type="scientific">Candidatus Venteria ishoeyi</name>
    <dbReference type="NCBI Taxonomy" id="1899563"/>
    <lineage>
        <taxon>Bacteria</taxon>
        <taxon>Pseudomonadati</taxon>
        <taxon>Pseudomonadota</taxon>
        <taxon>Gammaproteobacteria</taxon>
        <taxon>Thiotrichales</taxon>
        <taxon>Thiotrichaceae</taxon>
        <taxon>Venteria</taxon>
    </lineage>
</organism>
<sequence>MNNKEKLAAYEAILRGLNLSIFGIDKPMTPSQADEMACKIKSTITSAIHAKQILTDTLKNQRVTL</sequence>
<name>A0A1H6F8P5_9GAMM</name>
<evidence type="ECO:0000313" key="2">
    <source>
        <dbReference type="Proteomes" id="UP000236724"/>
    </source>
</evidence>
<proteinExistence type="predicted"/>
<gene>
    <name evidence="1" type="ORF">MBHS_02360</name>
</gene>
<dbReference type="EMBL" id="FMSV02000497">
    <property type="protein sequence ID" value="SEH06498.1"/>
    <property type="molecule type" value="Genomic_DNA"/>
</dbReference>
<reference evidence="1 2" key="1">
    <citation type="submission" date="2016-10" db="EMBL/GenBank/DDBJ databases">
        <authorList>
            <person name="de Groot N.N."/>
        </authorList>
    </citation>
    <scope>NUCLEOTIDE SEQUENCE [LARGE SCALE GENOMIC DNA]</scope>
    <source>
        <strain evidence="1">MBHS1</strain>
    </source>
</reference>
<dbReference type="Proteomes" id="UP000236724">
    <property type="component" value="Unassembled WGS sequence"/>
</dbReference>
<dbReference type="RefSeq" id="WP_103920269.1">
    <property type="nucleotide sequence ID" value="NZ_FMSV02000497.1"/>
</dbReference>